<dbReference type="Proteomes" id="UP000033434">
    <property type="component" value="Unassembled WGS sequence"/>
</dbReference>
<sequence>MKYRVRLKKKTKIKLIACVILLGIILSVIFWSLVHSELFQRQDVITYRQYSYMKPFSHALRGSRSGGIKMVIIKLHSSAYVELVIQYKPNEEGEYCIGKRYKNGRFDGYAMANAEKCQQ</sequence>
<dbReference type="AlphaFoldDB" id="A0A0F6AEN4"/>
<dbReference type="PATRIC" id="fig|1129367.4.peg.1834"/>
<evidence type="ECO:0000313" key="1">
    <source>
        <dbReference type="EMBL" id="KKE84276.1"/>
    </source>
</evidence>
<comment type="caution">
    <text evidence="1">The sequence shown here is derived from an EMBL/GenBank/DDBJ whole genome shotgun (WGS) entry which is preliminary data.</text>
</comment>
<organism evidence="1 2">
    <name type="scientific">Pseudoalteromonas luteoviolacea S4054</name>
    <dbReference type="NCBI Taxonomy" id="1129367"/>
    <lineage>
        <taxon>Bacteria</taxon>
        <taxon>Pseudomonadati</taxon>
        <taxon>Pseudomonadota</taxon>
        <taxon>Gammaproteobacteria</taxon>
        <taxon>Alteromonadales</taxon>
        <taxon>Pseudoalteromonadaceae</taxon>
        <taxon>Pseudoalteromonas</taxon>
    </lineage>
</organism>
<evidence type="ECO:0000313" key="2">
    <source>
        <dbReference type="Proteomes" id="UP000033434"/>
    </source>
</evidence>
<reference evidence="1 2" key="1">
    <citation type="journal article" date="2015" name="BMC Genomics">
        <title>Genome mining reveals unlocked bioactive potential of marine Gram-negative bacteria.</title>
        <authorList>
            <person name="Machado H."/>
            <person name="Sonnenschein E.C."/>
            <person name="Melchiorsen J."/>
            <person name="Gram L."/>
        </authorList>
    </citation>
    <scope>NUCLEOTIDE SEQUENCE [LARGE SCALE GENOMIC DNA]</scope>
    <source>
        <strain evidence="1 2">S4054</strain>
    </source>
</reference>
<protein>
    <submittedName>
        <fullName evidence="1">Uncharacterized protein</fullName>
    </submittedName>
</protein>
<accession>A0A0F6AEN4</accession>
<dbReference type="EMBL" id="AUXW01000138">
    <property type="protein sequence ID" value="KKE84276.1"/>
    <property type="molecule type" value="Genomic_DNA"/>
</dbReference>
<name>A0A0F6AEN4_9GAMM</name>
<proteinExistence type="predicted"/>
<gene>
    <name evidence="1" type="ORF">N479_10275</name>
</gene>